<reference evidence="10" key="1">
    <citation type="submission" date="2014-07" db="EMBL/GenBank/DDBJ databases">
        <authorList>
            <person name="Wibberg D."/>
        </authorList>
    </citation>
    <scope>NUCLEOTIDE SEQUENCE [LARGE SCALE GENOMIC DNA]</scope>
    <source>
        <strain evidence="10">DG5</strain>
    </source>
</reference>
<evidence type="ECO:0000256" key="6">
    <source>
        <dbReference type="ARBA" id="ARBA00022777"/>
    </source>
</evidence>
<dbReference type="HOGENOM" id="CLU_000445_89_3_9"/>
<comment type="catalytic activity">
    <reaction evidence="1">
        <text>ATP + protein L-histidine = ADP + protein N-phospho-L-histidine.</text>
        <dbReference type="EC" id="2.7.13.3"/>
    </reaction>
</comment>
<dbReference type="InterPro" id="IPR004358">
    <property type="entry name" value="Sig_transdc_His_kin-like_C"/>
</dbReference>
<dbReference type="CDD" id="cd00075">
    <property type="entry name" value="HATPase"/>
    <property type="match status" value="1"/>
</dbReference>
<evidence type="ECO:0000256" key="4">
    <source>
        <dbReference type="ARBA" id="ARBA00022553"/>
    </source>
</evidence>
<feature type="domain" description="Histidine kinase" evidence="8">
    <location>
        <begin position="125"/>
        <end position="342"/>
    </location>
</feature>
<dbReference type="Pfam" id="PF02518">
    <property type="entry name" value="HATPase_c"/>
    <property type="match status" value="1"/>
</dbReference>
<accession>A0A078KM42</accession>
<dbReference type="InterPro" id="IPR005467">
    <property type="entry name" value="His_kinase_dom"/>
</dbReference>
<dbReference type="EC" id="2.7.13.3" evidence="3"/>
<dbReference type="EMBL" id="LM995447">
    <property type="protein sequence ID" value="CDZ23587.1"/>
    <property type="molecule type" value="Genomic_DNA"/>
</dbReference>
<name>A0A078KM42_9FIRM</name>
<evidence type="ECO:0000256" key="1">
    <source>
        <dbReference type="ARBA" id="ARBA00000085"/>
    </source>
</evidence>
<dbReference type="InterPro" id="IPR036097">
    <property type="entry name" value="HisK_dim/P_sf"/>
</dbReference>
<keyword evidence="7" id="KW-0902">Two-component regulatory system</keyword>
<dbReference type="PANTHER" id="PTHR43547">
    <property type="entry name" value="TWO-COMPONENT HISTIDINE KINASE"/>
    <property type="match status" value="1"/>
</dbReference>
<dbReference type="InterPro" id="IPR003594">
    <property type="entry name" value="HATPase_dom"/>
</dbReference>
<evidence type="ECO:0000256" key="2">
    <source>
        <dbReference type="ARBA" id="ARBA00004370"/>
    </source>
</evidence>
<keyword evidence="10" id="KW-1185">Reference proteome</keyword>
<comment type="subcellular location">
    <subcellularLocation>
        <location evidence="2">Membrane</location>
    </subcellularLocation>
</comment>
<dbReference type="Gene3D" id="1.10.287.130">
    <property type="match status" value="1"/>
</dbReference>
<dbReference type="KEGG" id="ccel:CCDG5_0449"/>
<dbReference type="PRINTS" id="PR00344">
    <property type="entry name" value="BCTRLSENSOR"/>
</dbReference>
<dbReference type="GO" id="GO:0000155">
    <property type="term" value="F:phosphorelay sensor kinase activity"/>
    <property type="evidence" value="ECO:0007669"/>
    <property type="project" value="InterPro"/>
</dbReference>
<dbReference type="FunFam" id="3.30.565.10:FF:000006">
    <property type="entry name" value="Sensor histidine kinase WalK"/>
    <property type="match status" value="1"/>
</dbReference>
<organism evidence="9 10">
    <name type="scientific">[Clostridium] cellulosi</name>
    <dbReference type="NCBI Taxonomy" id="29343"/>
    <lineage>
        <taxon>Bacteria</taxon>
        <taxon>Bacillati</taxon>
        <taxon>Bacillota</taxon>
        <taxon>Clostridia</taxon>
        <taxon>Eubacteriales</taxon>
        <taxon>Oscillospiraceae</taxon>
        <taxon>Oscillospiraceae incertae sedis</taxon>
    </lineage>
</organism>
<dbReference type="AlphaFoldDB" id="A0A078KM42"/>
<dbReference type="SUPFAM" id="SSF55874">
    <property type="entry name" value="ATPase domain of HSP90 chaperone/DNA topoisomerase II/histidine kinase"/>
    <property type="match status" value="1"/>
</dbReference>
<dbReference type="PATRIC" id="fig|29343.3.peg.469"/>
<dbReference type="PROSITE" id="PS50109">
    <property type="entry name" value="HIS_KIN"/>
    <property type="match status" value="1"/>
</dbReference>
<keyword evidence="5" id="KW-0808">Transferase</keyword>
<evidence type="ECO:0000313" key="10">
    <source>
        <dbReference type="Proteomes" id="UP000032431"/>
    </source>
</evidence>
<evidence type="ECO:0000256" key="5">
    <source>
        <dbReference type="ARBA" id="ARBA00022679"/>
    </source>
</evidence>
<dbReference type="Proteomes" id="UP000032431">
    <property type="component" value="Chromosome I"/>
</dbReference>
<dbReference type="SUPFAM" id="SSF47384">
    <property type="entry name" value="Homodimeric domain of signal transducing histidine kinase"/>
    <property type="match status" value="1"/>
</dbReference>
<evidence type="ECO:0000259" key="8">
    <source>
        <dbReference type="PROSITE" id="PS50109"/>
    </source>
</evidence>
<sequence length="378" mass="42043">MDIDEFVLTGKRLYEKTKEPIAITDSELNTVWANEAALKRYPSLSLQDGVRELISSYDFDKVLSQLKTGVSFEAKKQSEPLSGFTAQLIPILIEDKFIGCHVFIKNADKNESVLPDGEPEKIIASFSNEYKIPLTVIFSTLGLMARHLEDSDDEVTKTYLKLITQNCYRILRLSNNIVEVSKYRSGIAKLNLKKGNLTKFISNLCEACKILTRSINIELDYIVPEKNIITVFDPDRLSTAIINLISNSCKYTREGNRIVVKLEDQGEKAVISVSDKGQGIKSEIMGRIFDPYFSFKNESELSGAGLGLSIVKFIVTQHGGTVALHSKEGEGTTVALSLPIRVDDNMPDYIAKNGADYLADRFSSLYVELSDVCGCPLP</sequence>
<dbReference type="STRING" id="29343.CCDG5_0449"/>
<evidence type="ECO:0000313" key="9">
    <source>
        <dbReference type="EMBL" id="CDZ23587.1"/>
    </source>
</evidence>
<evidence type="ECO:0000256" key="3">
    <source>
        <dbReference type="ARBA" id="ARBA00012438"/>
    </source>
</evidence>
<keyword evidence="6" id="KW-0418">Kinase</keyword>
<dbReference type="GO" id="GO:0016020">
    <property type="term" value="C:membrane"/>
    <property type="evidence" value="ECO:0007669"/>
    <property type="project" value="UniProtKB-SubCell"/>
</dbReference>
<protein>
    <recommendedName>
        <fullName evidence="3">histidine kinase</fullName>
        <ecNumber evidence="3">2.7.13.3</ecNumber>
    </recommendedName>
</protein>
<proteinExistence type="predicted"/>
<evidence type="ECO:0000256" key="7">
    <source>
        <dbReference type="ARBA" id="ARBA00023012"/>
    </source>
</evidence>
<gene>
    <name evidence="9" type="ORF">CCDG5_0449</name>
</gene>
<dbReference type="InterPro" id="IPR036890">
    <property type="entry name" value="HATPase_C_sf"/>
</dbReference>
<dbReference type="PANTHER" id="PTHR43547:SF2">
    <property type="entry name" value="HYBRID SIGNAL TRANSDUCTION HISTIDINE KINASE C"/>
    <property type="match status" value="1"/>
</dbReference>
<keyword evidence="4" id="KW-0597">Phosphoprotein</keyword>
<dbReference type="SMART" id="SM00387">
    <property type="entry name" value="HATPase_c"/>
    <property type="match status" value="1"/>
</dbReference>
<dbReference type="Gene3D" id="3.30.565.10">
    <property type="entry name" value="Histidine kinase-like ATPase, C-terminal domain"/>
    <property type="match status" value="1"/>
</dbReference>